<dbReference type="Pfam" id="PF10214">
    <property type="entry name" value="Rrn6_beta-prop"/>
    <property type="match status" value="1"/>
</dbReference>
<keyword evidence="5" id="KW-1185">Reference proteome</keyword>
<evidence type="ECO:0000259" key="3">
    <source>
        <dbReference type="Pfam" id="PF20639"/>
    </source>
</evidence>
<feature type="region of interest" description="Disordered" evidence="1">
    <location>
        <begin position="1"/>
        <end position="24"/>
    </location>
</feature>
<feature type="compositionally biased region" description="Basic and acidic residues" evidence="1">
    <location>
        <begin position="1"/>
        <end position="11"/>
    </location>
</feature>
<dbReference type="AlphaFoldDB" id="A0A5C3NCN3"/>
<dbReference type="EMBL" id="ML213505">
    <property type="protein sequence ID" value="TFK55080.1"/>
    <property type="molecule type" value="Genomic_DNA"/>
</dbReference>
<feature type="domain" description="RRN6 K-rich C-terminal" evidence="3">
    <location>
        <begin position="777"/>
        <end position="912"/>
    </location>
</feature>
<dbReference type="PANTHER" id="PTHR28221:SF2">
    <property type="entry name" value="RNA POLYMERASE I-SPECIFIC TRANSCRIPTION INITIATION FACTOR RRN6"/>
    <property type="match status" value="1"/>
</dbReference>
<name>A0A5C3NCN3_9AGAM</name>
<dbReference type="Proteomes" id="UP000305948">
    <property type="component" value="Unassembled WGS sequence"/>
</dbReference>
<reference evidence="4 5" key="1">
    <citation type="journal article" date="2019" name="Nat. Ecol. Evol.">
        <title>Megaphylogeny resolves global patterns of mushroom evolution.</title>
        <authorList>
            <person name="Varga T."/>
            <person name="Krizsan K."/>
            <person name="Foldi C."/>
            <person name="Dima B."/>
            <person name="Sanchez-Garcia M."/>
            <person name="Sanchez-Ramirez S."/>
            <person name="Szollosi G.J."/>
            <person name="Szarkandi J.G."/>
            <person name="Papp V."/>
            <person name="Albert L."/>
            <person name="Andreopoulos W."/>
            <person name="Angelini C."/>
            <person name="Antonin V."/>
            <person name="Barry K.W."/>
            <person name="Bougher N.L."/>
            <person name="Buchanan P."/>
            <person name="Buyck B."/>
            <person name="Bense V."/>
            <person name="Catcheside P."/>
            <person name="Chovatia M."/>
            <person name="Cooper J."/>
            <person name="Damon W."/>
            <person name="Desjardin D."/>
            <person name="Finy P."/>
            <person name="Geml J."/>
            <person name="Haridas S."/>
            <person name="Hughes K."/>
            <person name="Justo A."/>
            <person name="Karasinski D."/>
            <person name="Kautmanova I."/>
            <person name="Kiss B."/>
            <person name="Kocsube S."/>
            <person name="Kotiranta H."/>
            <person name="LaButti K.M."/>
            <person name="Lechner B.E."/>
            <person name="Liimatainen K."/>
            <person name="Lipzen A."/>
            <person name="Lukacs Z."/>
            <person name="Mihaltcheva S."/>
            <person name="Morgado L.N."/>
            <person name="Niskanen T."/>
            <person name="Noordeloos M.E."/>
            <person name="Ohm R.A."/>
            <person name="Ortiz-Santana B."/>
            <person name="Ovrebo C."/>
            <person name="Racz N."/>
            <person name="Riley R."/>
            <person name="Savchenko A."/>
            <person name="Shiryaev A."/>
            <person name="Soop K."/>
            <person name="Spirin V."/>
            <person name="Szebenyi C."/>
            <person name="Tomsovsky M."/>
            <person name="Tulloss R.E."/>
            <person name="Uehling J."/>
            <person name="Grigoriev I.V."/>
            <person name="Vagvolgyi C."/>
            <person name="Papp T."/>
            <person name="Martin F.M."/>
            <person name="Miettinen O."/>
            <person name="Hibbett D.S."/>
            <person name="Nagy L.G."/>
        </authorList>
    </citation>
    <scope>NUCLEOTIDE SEQUENCE [LARGE SCALE GENOMIC DNA]</scope>
    <source>
        <strain evidence="4 5">OMC1185</strain>
    </source>
</reference>
<dbReference type="InterPro" id="IPR048536">
    <property type="entry name" value="Rrn6_K-rich"/>
</dbReference>
<evidence type="ECO:0000313" key="5">
    <source>
        <dbReference type="Proteomes" id="UP000305948"/>
    </source>
</evidence>
<dbReference type="InterPro" id="IPR019350">
    <property type="entry name" value="RNA_pol_I-sp_TIF_RRN6-like"/>
</dbReference>
<proteinExistence type="predicted"/>
<evidence type="ECO:0000259" key="2">
    <source>
        <dbReference type="Pfam" id="PF10214"/>
    </source>
</evidence>
<dbReference type="Pfam" id="PF20639">
    <property type="entry name" value="Rrn6_K-rich"/>
    <property type="match status" value="1"/>
</dbReference>
<protein>
    <submittedName>
        <fullName evidence="4">Uncharacterized protein</fullName>
    </submittedName>
</protein>
<evidence type="ECO:0000313" key="4">
    <source>
        <dbReference type="EMBL" id="TFK55080.1"/>
    </source>
</evidence>
<feature type="domain" description="RRN6 beta-propeller" evidence="2">
    <location>
        <begin position="153"/>
        <end position="273"/>
    </location>
</feature>
<accession>A0A5C3NCN3</accession>
<evidence type="ECO:0000256" key="1">
    <source>
        <dbReference type="SAM" id="MobiDB-lite"/>
    </source>
</evidence>
<dbReference type="STRING" id="5364.A0A5C3NCN3"/>
<sequence length="912" mass="101041">MDIWLSDDRPSHGPTSHSLRKGKKKEEIPWSYPLAEAGSLTAAGLHDKNGRLEWTFPLRELERGLRIKGTSKEIYLPTCPLPIRLPETSIQHRAEQGANFIRTYFPDVDIPAELLREEIVADMQASRKLDEFDPCMGDTLEVVGCYDGRKHGLALAFPMGESKRDLNLSPFSYEQDSGAVFKPSANAVKTFGTPIMQITSSSSDSGTVGKSLLAVRTYASTTLLEVKAKISGVHSQSVLSLDALTLGVVNHSDLGSRQIVDMALRLTPDPQLLFVNDQGATYTCRVGGGKNTVSVMHPGTDDQGVGSEDPFRGIILAKDAEWFMLSSSKVIGRSDFCSSSRPSPFFSIQDEARSVITHVGAPRPDHLFCVTTTEDVLWIDDRFARKPVLGYKHKREPDRSLFSMTTSTLSRPLTLLASKRNNLITVYDVSREGDDSLVYSNASPYSPRAAGPWAAPYAGSKLFAHPLQNDIQDISFARLSHRGSLHCMDFRLSSGGAEEYDAGDMMNTKVEWSDEICGLDDEGLRPDVGPLGGREFAQVDLWPAYERLFIAPRRQQAEKDPEAVYDLLEKMPAFKQNLDEPVDSALTMFDIAFRSGEEPAQSSRADFITQSALNSTRGYRALVQNRIPKTQLVQEMPWHTSIKPFLRHFDEDAAKDPEELLEALRCYDLESTPDRPGPSYRLEAEAREQLTLDLALASDVFSLNPFRIPHTEDVDDALETMSRATESMSISVPEPPPVQFGYLRPVMKSKMDYYSKEEQPKGPDTQEVELPLGARLLMQEWEVGEDPNDYVYRDPYDAAPPPMKAATQKRTQPGALDVLSRSQPDLQRPPLIVPARTLAPSIPAIQAAPRRAPAHSQEFARPGRMGAASQPTVPESQSQDIFMANTQVLPGPFGGRLPAVKKKVAKKRMGGF</sequence>
<dbReference type="OrthoDB" id="2382881at2759"/>
<organism evidence="4 5">
    <name type="scientific">Heliocybe sulcata</name>
    <dbReference type="NCBI Taxonomy" id="5364"/>
    <lineage>
        <taxon>Eukaryota</taxon>
        <taxon>Fungi</taxon>
        <taxon>Dikarya</taxon>
        <taxon>Basidiomycota</taxon>
        <taxon>Agaricomycotina</taxon>
        <taxon>Agaricomycetes</taxon>
        <taxon>Gloeophyllales</taxon>
        <taxon>Gloeophyllaceae</taxon>
        <taxon>Heliocybe</taxon>
    </lineage>
</organism>
<dbReference type="PANTHER" id="PTHR28221">
    <property type="entry name" value="RNA POLYMERASE I-SPECIFIC TRANSCRIPTION INITIATION FACTOR RRN6"/>
    <property type="match status" value="1"/>
</dbReference>
<dbReference type="InterPro" id="IPR048535">
    <property type="entry name" value="RRN6_beta-prop"/>
</dbReference>
<gene>
    <name evidence="4" type="ORF">OE88DRAFT_1732355</name>
</gene>